<evidence type="ECO:0000313" key="1">
    <source>
        <dbReference type="EMBL" id="AFX74167.1"/>
    </source>
</evidence>
<reference evidence="1 2" key="1">
    <citation type="journal article" date="2013" name="Genome Announc.">
        <title>Complete Genome Sequence of Mycoplasma hyorhinis Strain SK76.</title>
        <authorList>
            <person name="Goodison S."/>
            <person name="Urquidi V."/>
            <person name="Kumar D."/>
            <person name="Reyes L."/>
            <person name="Rosser C.J."/>
        </authorList>
    </citation>
    <scope>NUCLEOTIDE SEQUENCE [LARGE SCALE GENOMIC DNA]</scope>
    <source>
        <strain evidence="1 2">SK76</strain>
    </source>
</reference>
<dbReference type="EMBL" id="CP003914">
    <property type="protein sequence ID" value="AFX74167.1"/>
    <property type="molecule type" value="Genomic_DNA"/>
</dbReference>
<accession>A0AAI8FCX7</accession>
<sequence>MVSINHSVQVEEKIQSVNIYSKLENITRFTYFAGADDRQYIEINRNIKSDTFSVKVTYFSRNNIDLISRLQINNKDTEIVNNLKIFGENFAESIFPFVALDKFNFSKLNSMSIVSNINRNNKENLAILSQIKFSKNPVFKKDFFINSQGIVFKSIKTLNFASFATKNSSIFDSQYEKQFYNNIYFFPVKWEVGQHNKIVYKVAVENDIYDENTLDRDLSILPKKLTNLPIDKNESLDLNFVLREKNNIEYVLGKKIIGDIVIANNTYYDSEKKIVVKGIQNESKQGFLIPYNFSGYLNPISTLFLNADYPDISLAHRQEIKQKLLDKTEGLLKLEISTYKDSFLDPDQFIILENKNFKYISSNEISLEILKSLYFKEEKEELSENEDEVQTK</sequence>
<protein>
    <submittedName>
        <fullName evidence="1">Uncharacterized protein</fullName>
    </submittedName>
</protein>
<gene>
    <name evidence="1" type="ORF">MOS_238</name>
</gene>
<evidence type="ECO:0000313" key="2">
    <source>
        <dbReference type="Proteomes" id="UP000009399"/>
    </source>
</evidence>
<dbReference type="KEGG" id="mhs:MOS_238"/>
<dbReference type="RefSeq" id="WP_013302045.1">
    <property type="nucleotide sequence ID" value="NC_019552.1"/>
</dbReference>
<dbReference type="AlphaFoldDB" id="A0AAI8FCX7"/>
<dbReference type="Proteomes" id="UP000009399">
    <property type="component" value="Chromosome"/>
</dbReference>
<name>A0AAI8FCX7_MESHY</name>
<proteinExistence type="predicted"/>
<organism evidence="1 2">
    <name type="scientific">Mesomycoplasma hyorhinis SK76</name>
    <dbReference type="NCBI Taxonomy" id="1118964"/>
    <lineage>
        <taxon>Bacteria</taxon>
        <taxon>Bacillati</taxon>
        <taxon>Mycoplasmatota</taxon>
        <taxon>Mycoplasmoidales</taxon>
        <taxon>Metamycoplasmataceae</taxon>
        <taxon>Mesomycoplasma</taxon>
    </lineage>
</organism>
<dbReference type="NCBIfam" id="NF045960">
    <property type="entry name" value="MHO_1580_fam"/>
    <property type="match status" value="1"/>
</dbReference>